<reference evidence="6" key="1">
    <citation type="submission" date="2016-10" db="EMBL/GenBank/DDBJ databases">
        <authorList>
            <person name="Varghese N."/>
            <person name="Submissions S."/>
        </authorList>
    </citation>
    <scope>NUCLEOTIDE SEQUENCE [LARGE SCALE GENOMIC DNA]</scope>
    <source>
        <strain evidence="6">DSM 11005</strain>
    </source>
</reference>
<dbReference type="PANTHER" id="PTHR30469">
    <property type="entry name" value="MULTIDRUG RESISTANCE PROTEIN MDTA"/>
    <property type="match status" value="1"/>
</dbReference>
<comment type="similarity">
    <text evidence="1">Belongs to the membrane fusion protein (MFP) (TC 8.A.1) family.</text>
</comment>
<feature type="domain" description="Multidrug resistance protein MdtA-like barrel-sandwich hybrid" evidence="2">
    <location>
        <begin position="76"/>
        <end position="210"/>
    </location>
</feature>
<dbReference type="Gene3D" id="2.40.420.20">
    <property type="match status" value="1"/>
</dbReference>
<evidence type="ECO:0000256" key="1">
    <source>
        <dbReference type="ARBA" id="ARBA00009477"/>
    </source>
</evidence>
<dbReference type="InterPro" id="IPR058792">
    <property type="entry name" value="Beta-barrel_RND_2"/>
</dbReference>
<dbReference type="OrthoDB" id="9813967at2"/>
<protein>
    <submittedName>
        <fullName evidence="5">Membrane fusion protein, multidrug efflux system</fullName>
    </submittedName>
</protein>
<dbReference type="Gene3D" id="2.40.30.170">
    <property type="match status" value="1"/>
</dbReference>
<feature type="domain" description="CusB-like beta-barrel" evidence="3">
    <location>
        <begin position="218"/>
        <end position="290"/>
    </location>
</feature>
<dbReference type="AlphaFoldDB" id="A0A1G6L228"/>
<sequence>MNLPEIKMTKTHYMILGAAAVLFVGWRIFSALQPPAAEAPVVPVVRTVTIGDTASKETSVYPGEVRGKFESNLAFQVLGKIRARHINLGDKVRAGQVLMELDPKDVQQSYNAAQATYQAALSNYEVVKENYKRYTALYEKGAVSTMIRDEHKTRYDAAASQLESARAQLTASGNQMDYTRLVSDHDGVVASISGEVGQVVGAGTPVATVVQDGSREIQIFVPENRLGQIRLNQPATITFWALNNLTATGHIAEIAPMADSVTRTYKVKVAVDSMPEAANLGMTAKVTLNAGTVKSTLVPTGAIYQTGDQAQVWVVRDKKVSLVPVKTAGFEGSDVRITEGLSKGDVVVTGGINKLAEGQEVRLEGSEAK</sequence>
<dbReference type="NCBIfam" id="TIGR01730">
    <property type="entry name" value="RND_mfp"/>
    <property type="match status" value="1"/>
</dbReference>
<dbReference type="EMBL" id="FMYW01000006">
    <property type="protein sequence ID" value="SDC37161.1"/>
    <property type="molecule type" value="Genomic_DNA"/>
</dbReference>
<dbReference type="Pfam" id="PF25954">
    <property type="entry name" value="Beta-barrel_RND_2"/>
    <property type="match status" value="1"/>
</dbReference>
<evidence type="ECO:0000259" key="4">
    <source>
        <dbReference type="Pfam" id="PF25989"/>
    </source>
</evidence>
<dbReference type="InterPro" id="IPR058637">
    <property type="entry name" value="YknX-like_C"/>
</dbReference>
<dbReference type="PANTHER" id="PTHR30469:SF15">
    <property type="entry name" value="HLYD FAMILY OF SECRETION PROTEINS"/>
    <property type="match status" value="1"/>
</dbReference>
<organism evidence="5 6">
    <name type="scientific">Succiniclasticum ruminis</name>
    <dbReference type="NCBI Taxonomy" id="40841"/>
    <lineage>
        <taxon>Bacteria</taxon>
        <taxon>Bacillati</taxon>
        <taxon>Bacillota</taxon>
        <taxon>Negativicutes</taxon>
        <taxon>Acidaminococcales</taxon>
        <taxon>Acidaminococcaceae</taxon>
        <taxon>Succiniclasticum</taxon>
    </lineage>
</organism>
<dbReference type="GO" id="GO:1990281">
    <property type="term" value="C:efflux pump complex"/>
    <property type="evidence" value="ECO:0007669"/>
    <property type="project" value="TreeGrafter"/>
</dbReference>
<keyword evidence="6" id="KW-1185">Reference proteome</keyword>
<evidence type="ECO:0000313" key="6">
    <source>
        <dbReference type="Proteomes" id="UP000198943"/>
    </source>
</evidence>
<dbReference type="InterPro" id="IPR058625">
    <property type="entry name" value="MdtA-like_BSH"/>
</dbReference>
<dbReference type="Proteomes" id="UP000198943">
    <property type="component" value="Unassembled WGS sequence"/>
</dbReference>
<dbReference type="Gene3D" id="1.10.287.470">
    <property type="entry name" value="Helix hairpin bin"/>
    <property type="match status" value="1"/>
</dbReference>
<gene>
    <name evidence="5" type="ORF">SAMN04487864_1069</name>
</gene>
<name>A0A1G6L228_9FIRM</name>
<dbReference type="InterPro" id="IPR006143">
    <property type="entry name" value="RND_pump_MFP"/>
</dbReference>
<dbReference type="Pfam" id="PF25917">
    <property type="entry name" value="BSH_RND"/>
    <property type="match status" value="1"/>
</dbReference>
<evidence type="ECO:0000259" key="3">
    <source>
        <dbReference type="Pfam" id="PF25954"/>
    </source>
</evidence>
<proteinExistence type="inferred from homology"/>
<dbReference type="GO" id="GO:0015562">
    <property type="term" value="F:efflux transmembrane transporter activity"/>
    <property type="evidence" value="ECO:0007669"/>
    <property type="project" value="TreeGrafter"/>
</dbReference>
<dbReference type="Gene3D" id="2.40.50.100">
    <property type="match status" value="1"/>
</dbReference>
<feature type="domain" description="YknX-like C-terminal permuted SH3-like" evidence="4">
    <location>
        <begin position="298"/>
        <end position="362"/>
    </location>
</feature>
<dbReference type="SUPFAM" id="SSF111369">
    <property type="entry name" value="HlyD-like secretion proteins"/>
    <property type="match status" value="1"/>
</dbReference>
<evidence type="ECO:0000313" key="5">
    <source>
        <dbReference type="EMBL" id="SDC37161.1"/>
    </source>
</evidence>
<evidence type="ECO:0000259" key="2">
    <source>
        <dbReference type="Pfam" id="PF25917"/>
    </source>
</evidence>
<dbReference type="Pfam" id="PF25989">
    <property type="entry name" value="YknX_C"/>
    <property type="match status" value="1"/>
</dbReference>
<accession>A0A1G6L228</accession>